<dbReference type="GO" id="GO:0008743">
    <property type="term" value="F:L-threonine 3-dehydrogenase activity"/>
    <property type="evidence" value="ECO:0007669"/>
    <property type="project" value="UniProtKB-EC"/>
</dbReference>
<gene>
    <name evidence="3" type="ordered locus">Fjoh_2087</name>
</gene>
<dbReference type="Pfam" id="PF01370">
    <property type="entry name" value="Epimerase"/>
    <property type="match status" value="1"/>
</dbReference>
<keyword evidence="4" id="KW-1185">Reference proteome</keyword>
<dbReference type="eggNOG" id="COG0451">
    <property type="taxonomic scope" value="Bacteria"/>
</dbReference>
<dbReference type="HOGENOM" id="CLU_007383_19_1_10"/>
<comment type="similarity">
    <text evidence="1">Belongs to the NAD(P)-dependent epimerase/dehydratase family.</text>
</comment>
<sequence>MNKKILVIGACGQIGTELTLRLRQIYGVENVIASDIVKPDNDVVNQGYFEIIDALNFDQVEYFVEKYSIDEVYLLSALLSASAEKAYAFAWDLNMNSLFHVLNLAKEKKIKKIFWPSSIAVFGNNTPREKTPQYTVMEPSTVYGISKQTGERWCEYYHKTFGVDVRSVRYPGIISWSAPPGGGTTDYAVDIFHSAIKEQKYHCFLSPETKLPMMYIDDAIDAAIDIMDAPGDLIKIRSSYNLSAMSFSPHEIANEIKKHIPEFEITYKENDFRQTIADSWPDSIDDNNARTDWNWKNKFDLQDMTSIMLEKLEETIQSQILL</sequence>
<dbReference type="EC" id="1.1.1.103" evidence="3"/>
<dbReference type="GO" id="GO:0006567">
    <property type="term" value="P:L-threonine catabolic process"/>
    <property type="evidence" value="ECO:0007669"/>
    <property type="project" value="TreeGrafter"/>
</dbReference>
<dbReference type="AlphaFoldDB" id="A5FI47"/>
<proteinExistence type="inferred from homology"/>
<dbReference type="RefSeq" id="WP_012024157.1">
    <property type="nucleotide sequence ID" value="NC_009441.1"/>
</dbReference>
<dbReference type="EMBL" id="CP000685">
    <property type="protein sequence ID" value="ABQ05117.1"/>
    <property type="molecule type" value="Genomic_DNA"/>
</dbReference>
<evidence type="ECO:0000313" key="4">
    <source>
        <dbReference type="Proteomes" id="UP000006694"/>
    </source>
</evidence>
<accession>A5FI47</accession>
<dbReference type="FunFam" id="3.40.50.720:FF:000077">
    <property type="entry name" value="L-threonine 3-dehydrogenase, mitochondrial"/>
    <property type="match status" value="1"/>
</dbReference>
<protein>
    <submittedName>
        <fullName evidence="3">L-threonine 3-dehydrogenase</fullName>
        <ecNumber evidence="3">1.1.1.103</ecNumber>
    </submittedName>
</protein>
<feature type="domain" description="NAD-dependent epimerase/dehydratase" evidence="2">
    <location>
        <begin position="5"/>
        <end position="230"/>
    </location>
</feature>
<dbReference type="InterPro" id="IPR051225">
    <property type="entry name" value="NAD(P)_epim/dehydratase"/>
</dbReference>
<dbReference type="Proteomes" id="UP000006694">
    <property type="component" value="Chromosome"/>
</dbReference>
<evidence type="ECO:0000313" key="3">
    <source>
        <dbReference type="EMBL" id="ABQ05117.1"/>
    </source>
</evidence>
<keyword evidence="3" id="KW-0560">Oxidoreductase</keyword>
<dbReference type="SUPFAM" id="SSF51735">
    <property type="entry name" value="NAD(P)-binding Rossmann-fold domains"/>
    <property type="match status" value="1"/>
</dbReference>
<name>A5FI47_FLAJ1</name>
<dbReference type="InterPro" id="IPR001509">
    <property type="entry name" value="Epimerase_deHydtase"/>
</dbReference>
<dbReference type="PANTHER" id="PTHR42687:SF1">
    <property type="entry name" value="L-THREONINE 3-DEHYDROGENASE, MITOCHONDRIAL"/>
    <property type="match status" value="1"/>
</dbReference>
<organism evidence="3 4">
    <name type="scientific">Flavobacterium johnsoniae (strain ATCC 17061 / DSM 2064 / JCM 8514 / BCRC 14874 / CCUG 350202 / NBRC 14942 / NCIMB 11054 / UW101)</name>
    <name type="common">Cytophaga johnsonae</name>
    <dbReference type="NCBI Taxonomy" id="376686"/>
    <lineage>
        <taxon>Bacteria</taxon>
        <taxon>Pseudomonadati</taxon>
        <taxon>Bacteroidota</taxon>
        <taxon>Flavobacteriia</taxon>
        <taxon>Flavobacteriales</taxon>
        <taxon>Flavobacteriaceae</taxon>
        <taxon>Flavobacterium</taxon>
    </lineage>
</organism>
<dbReference type="OrthoDB" id="9811743at2"/>
<dbReference type="InterPro" id="IPR036291">
    <property type="entry name" value="NAD(P)-bd_dom_sf"/>
</dbReference>
<evidence type="ECO:0000256" key="1">
    <source>
        <dbReference type="ARBA" id="ARBA00007637"/>
    </source>
</evidence>
<reference evidence="3 4" key="1">
    <citation type="journal article" date="2009" name="Appl. Environ. Microbiol.">
        <title>Novel features of the polysaccharide-digesting gliding bacterium Flavobacterium johnsoniae as revealed by genome sequence analysis.</title>
        <authorList>
            <person name="McBride M.J."/>
            <person name="Xie G."/>
            <person name="Martens E.C."/>
            <person name="Lapidus A."/>
            <person name="Henrissat B."/>
            <person name="Rhodes R.G."/>
            <person name="Goltsman E."/>
            <person name="Wang W."/>
            <person name="Xu J."/>
            <person name="Hunnicutt D.W."/>
            <person name="Staroscik A.M."/>
            <person name="Hoover T.R."/>
            <person name="Cheng Y.Q."/>
            <person name="Stein J.L."/>
        </authorList>
    </citation>
    <scope>NUCLEOTIDE SEQUENCE [LARGE SCALE GENOMIC DNA]</scope>
    <source>
        <strain evidence="4">ATCC 17061 / DSM 2064 / JCM 8514 / BCRC 14874 / CCUG 350202 / NBRC 14942 / NCIMB 11054 / UW101</strain>
    </source>
</reference>
<dbReference type="PANTHER" id="PTHR42687">
    <property type="entry name" value="L-THREONINE 3-DEHYDROGENASE"/>
    <property type="match status" value="1"/>
</dbReference>
<dbReference type="KEGG" id="fjo:Fjoh_2087"/>
<dbReference type="Gene3D" id="3.40.50.720">
    <property type="entry name" value="NAD(P)-binding Rossmann-like Domain"/>
    <property type="match status" value="1"/>
</dbReference>
<evidence type="ECO:0000259" key="2">
    <source>
        <dbReference type="Pfam" id="PF01370"/>
    </source>
</evidence>
<dbReference type="GeneID" id="31764989"/>
<dbReference type="STRING" id="376686.Fjoh_2087"/>